<sequence length="49" mass="5284">MGGARTERFSARAAPAVSAFGARLTRTARDQERGAFVGPDVRANQGRHR</sequence>
<evidence type="ECO:0000313" key="2">
    <source>
        <dbReference type="EMBL" id="CAH9414015.1"/>
    </source>
</evidence>
<reference evidence="2" key="1">
    <citation type="submission" date="2022-03" db="EMBL/GenBank/DDBJ databases">
        <authorList>
            <person name="Leyn A S."/>
        </authorList>
    </citation>
    <scope>NUCLEOTIDE SEQUENCE</scope>
    <source>
        <strain evidence="2">Streptomyces globisporus 4-3</strain>
    </source>
</reference>
<evidence type="ECO:0000256" key="1">
    <source>
        <dbReference type="SAM" id="MobiDB-lite"/>
    </source>
</evidence>
<feature type="region of interest" description="Disordered" evidence="1">
    <location>
        <begin position="28"/>
        <end position="49"/>
    </location>
</feature>
<accession>A0ABM9GRJ2</accession>
<dbReference type="EMBL" id="CAKXYP010000002">
    <property type="protein sequence ID" value="CAH9414015.1"/>
    <property type="molecule type" value="Genomic_DNA"/>
</dbReference>
<protein>
    <submittedName>
        <fullName evidence="2">Uncharacterized protein</fullName>
    </submittedName>
</protein>
<evidence type="ECO:0000313" key="3">
    <source>
        <dbReference type="Proteomes" id="UP001154015"/>
    </source>
</evidence>
<keyword evidence="3" id="KW-1185">Reference proteome</keyword>
<dbReference type="Proteomes" id="UP001154015">
    <property type="component" value="Unassembled WGS sequence"/>
</dbReference>
<gene>
    <name evidence="2" type="ORF">SGL43_01018</name>
</gene>
<comment type="caution">
    <text evidence="2">The sequence shown here is derived from an EMBL/GenBank/DDBJ whole genome shotgun (WGS) entry which is preliminary data.</text>
</comment>
<organism evidence="2 3">
    <name type="scientific">Streptomyces globisporus</name>
    <dbReference type="NCBI Taxonomy" id="1908"/>
    <lineage>
        <taxon>Bacteria</taxon>
        <taxon>Bacillati</taxon>
        <taxon>Actinomycetota</taxon>
        <taxon>Actinomycetes</taxon>
        <taxon>Kitasatosporales</taxon>
        <taxon>Streptomycetaceae</taxon>
        <taxon>Streptomyces</taxon>
    </lineage>
</organism>
<proteinExistence type="predicted"/>
<name>A0ABM9GRJ2_STRGL</name>